<gene>
    <name evidence="2" type="ORF">HYALB_00002536</name>
</gene>
<reference evidence="2" key="1">
    <citation type="submission" date="2021-07" db="EMBL/GenBank/DDBJ databases">
        <authorList>
            <person name="Durling M."/>
        </authorList>
    </citation>
    <scope>NUCLEOTIDE SEQUENCE</scope>
</reference>
<organism evidence="2 3">
    <name type="scientific">Hymenoscyphus albidus</name>
    <dbReference type="NCBI Taxonomy" id="595503"/>
    <lineage>
        <taxon>Eukaryota</taxon>
        <taxon>Fungi</taxon>
        <taxon>Dikarya</taxon>
        <taxon>Ascomycota</taxon>
        <taxon>Pezizomycotina</taxon>
        <taxon>Leotiomycetes</taxon>
        <taxon>Helotiales</taxon>
        <taxon>Helotiaceae</taxon>
        <taxon>Hymenoscyphus</taxon>
    </lineage>
</organism>
<sequence length="430" mass="49346">MENSQQTQTQTQTTHKPDRGTPWNDFENALLLSYHFKKEALKETWSWLSKQMIRELNARGISTGRSYSTSSLHHHYHYHKDALYAVWGNDGVKANTFIAALDRTAPVSLRAQADEMVDDEPKNLYHWSDFEKALPLSYNVDRLSKEETWVWVAAQMNRESTQRGIPLPRVYSGKSIRQYLLRFQNVLYAEWGDDGVKADTFIDALDRTAPMPFLTESRRVRAERERGTPSTRRALHWSDFEKALLISLLSQQGTEEGIINWQALVAEWGDDGVKANAFIRAMDRTAPEPLPAGVMLGEDTGETLCRISDTLPWTTCRYKYRSKHPTTDTNQLDPGFEMMTPRSYKRLYDELHPSTQEPAPSPSFNLPIRFHDIPGPSQAQAQPTQEVGSAHPYGVTRELYMLERENQEILDKMGVTEEEFLEFLKRGKSG</sequence>
<evidence type="ECO:0000313" key="2">
    <source>
        <dbReference type="EMBL" id="CAG8980539.1"/>
    </source>
</evidence>
<name>A0A9N9LSP4_9HELO</name>
<proteinExistence type="predicted"/>
<dbReference type="OrthoDB" id="10390716at2759"/>
<dbReference type="EMBL" id="CAJVRM010000396">
    <property type="protein sequence ID" value="CAG8980539.1"/>
    <property type="molecule type" value="Genomic_DNA"/>
</dbReference>
<feature type="compositionally biased region" description="Low complexity" evidence="1">
    <location>
        <begin position="1"/>
        <end position="14"/>
    </location>
</feature>
<feature type="region of interest" description="Disordered" evidence="1">
    <location>
        <begin position="1"/>
        <end position="22"/>
    </location>
</feature>
<comment type="caution">
    <text evidence="2">The sequence shown here is derived from an EMBL/GenBank/DDBJ whole genome shotgun (WGS) entry which is preliminary data.</text>
</comment>
<accession>A0A9N9LSP4</accession>
<evidence type="ECO:0000313" key="3">
    <source>
        <dbReference type="Proteomes" id="UP000701801"/>
    </source>
</evidence>
<keyword evidence="3" id="KW-1185">Reference proteome</keyword>
<protein>
    <submittedName>
        <fullName evidence="2">Uncharacterized protein</fullName>
    </submittedName>
</protein>
<evidence type="ECO:0000256" key="1">
    <source>
        <dbReference type="SAM" id="MobiDB-lite"/>
    </source>
</evidence>
<dbReference type="Proteomes" id="UP000701801">
    <property type="component" value="Unassembled WGS sequence"/>
</dbReference>
<dbReference type="AlphaFoldDB" id="A0A9N9LSP4"/>